<gene>
    <name evidence="1" type="ORF">KT71_01130</name>
</gene>
<dbReference type="Proteomes" id="UP000019205">
    <property type="component" value="Chromosome"/>
</dbReference>
<dbReference type="HOGENOM" id="CLU_165482_0_1_6"/>
<dbReference type="Pfam" id="PF04325">
    <property type="entry name" value="DUF465"/>
    <property type="match status" value="1"/>
</dbReference>
<comment type="caution">
    <text evidence="1">The sequence shown here is derived from an EMBL/GenBank/DDBJ whole genome shotgun (WGS) entry which is preliminary data.</text>
</comment>
<keyword evidence="2" id="KW-1185">Reference proteome</keyword>
<name>A4A690_9GAMM</name>
<dbReference type="EMBL" id="AAOA02000002">
    <property type="protein sequence ID" value="EAQ98537.1"/>
    <property type="molecule type" value="Genomic_DNA"/>
</dbReference>
<dbReference type="STRING" id="314285.KT71_01130"/>
<organism evidence="1 2">
    <name type="scientific">Congregibacter litoralis KT71</name>
    <dbReference type="NCBI Taxonomy" id="314285"/>
    <lineage>
        <taxon>Bacteria</taxon>
        <taxon>Pseudomonadati</taxon>
        <taxon>Pseudomonadota</taxon>
        <taxon>Gammaproteobacteria</taxon>
        <taxon>Cellvibrionales</taxon>
        <taxon>Halieaceae</taxon>
        <taxon>Congregibacter</taxon>
    </lineage>
</organism>
<evidence type="ECO:0000313" key="2">
    <source>
        <dbReference type="Proteomes" id="UP000019205"/>
    </source>
</evidence>
<dbReference type="InterPro" id="IPR038444">
    <property type="entry name" value="DUF465_sf"/>
</dbReference>
<dbReference type="RefSeq" id="WP_008292617.1">
    <property type="nucleotide sequence ID" value="NZ_CM002299.1"/>
</dbReference>
<sequence length="81" mass="9833">MSVTHHDLVHEFPEHKERIHDLKTSNAHFRKLFEQYHDLTREVENMENEVTPVTTQTEEDAKLKRLHLKDELYRMITQEAH</sequence>
<protein>
    <recommendedName>
        <fullName evidence="3">GTP-binding protein</fullName>
    </recommendedName>
</protein>
<dbReference type="AlphaFoldDB" id="A4A690"/>
<proteinExistence type="predicted"/>
<dbReference type="InterPro" id="IPR007420">
    <property type="entry name" value="DUF465"/>
</dbReference>
<dbReference type="Gene3D" id="6.10.280.50">
    <property type="match status" value="1"/>
</dbReference>
<dbReference type="OrthoDB" id="1263265at2"/>
<reference evidence="1 2" key="2">
    <citation type="journal article" date="2009" name="PLoS ONE">
        <title>The photosynthetic apparatus and its regulation in the aerobic gammaproteobacterium Congregibacter litoralis gen. nov., sp. nov.</title>
        <authorList>
            <person name="Spring S."/>
            <person name="Lunsdorf H."/>
            <person name="Fuchs B.M."/>
            <person name="Tindall B.J."/>
        </authorList>
    </citation>
    <scope>NUCLEOTIDE SEQUENCE [LARGE SCALE GENOMIC DNA]</scope>
    <source>
        <strain evidence="1">KT71</strain>
    </source>
</reference>
<accession>A4A690</accession>
<reference evidence="1 2" key="1">
    <citation type="journal article" date="2007" name="Proc. Natl. Acad. Sci. U.S.A.">
        <title>Characterization of a marine gammaproteobacterium capable of aerobic anoxygenic photosynthesis.</title>
        <authorList>
            <person name="Fuchs B.M."/>
            <person name="Spring S."/>
            <person name="Teeling H."/>
            <person name="Quast C."/>
            <person name="Wulf J."/>
            <person name="Schattenhofer M."/>
            <person name="Yan S."/>
            <person name="Ferriera S."/>
            <person name="Johnson J."/>
            <person name="Glockner F.O."/>
            <person name="Amann R."/>
        </authorList>
    </citation>
    <scope>NUCLEOTIDE SEQUENCE [LARGE SCALE GENOMIC DNA]</scope>
    <source>
        <strain evidence="1">KT71</strain>
    </source>
</reference>
<dbReference type="eggNOG" id="COG2841">
    <property type="taxonomic scope" value="Bacteria"/>
</dbReference>
<evidence type="ECO:0008006" key="3">
    <source>
        <dbReference type="Google" id="ProtNLM"/>
    </source>
</evidence>
<evidence type="ECO:0000313" key="1">
    <source>
        <dbReference type="EMBL" id="EAQ98537.1"/>
    </source>
</evidence>